<reference evidence="1 2" key="1">
    <citation type="submission" date="2008-08" db="EMBL/GenBank/DDBJ databases">
        <authorList>
            <person name="Madupu R."/>
            <person name="Durkin A.S."/>
            <person name="Torralba M."/>
            <person name="Methe B."/>
            <person name="Sutton G.G."/>
            <person name="Strausberg R.L."/>
            <person name="Nelson K.E."/>
        </authorList>
    </citation>
    <scope>NUCLEOTIDE SEQUENCE [LARGE SCALE GENOMIC DNA]</scope>
    <source>
        <strain evidence="1 2">RM3267</strain>
    </source>
</reference>
<dbReference type="AlphaFoldDB" id="B9CY22"/>
<dbReference type="Proteomes" id="UP000003082">
    <property type="component" value="Unassembled WGS sequence"/>
</dbReference>
<keyword evidence="2" id="KW-1185">Reference proteome</keyword>
<accession>B9CY22</accession>
<comment type="caution">
    <text evidence="1">The sequence shown here is derived from an EMBL/GenBank/DDBJ whole genome shotgun (WGS) entry which is preliminary data.</text>
</comment>
<proteinExistence type="predicted"/>
<dbReference type="EMBL" id="ACFU01000001">
    <property type="protein sequence ID" value="EEF15271.1"/>
    <property type="molecule type" value="Genomic_DNA"/>
</dbReference>
<sequence>MKLYKRKIIIQKIKLKFTPLEFETSMKKLTDYQIAFVKIYSVGV</sequence>
<protein>
    <submittedName>
        <fullName evidence="1">Uncharacterized protein</fullName>
    </submittedName>
</protein>
<evidence type="ECO:0000313" key="1">
    <source>
        <dbReference type="EMBL" id="EEF15271.1"/>
    </source>
</evidence>
<organism evidence="1 2">
    <name type="scientific">Campylobacter rectus RM3267</name>
    <dbReference type="NCBI Taxonomy" id="553218"/>
    <lineage>
        <taxon>Bacteria</taxon>
        <taxon>Pseudomonadati</taxon>
        <taxon>Campylobacterota</taxon>
        <taxon>Epsilonproteobacteria</taxon>
        <taxon>Campylobacterales</taxon>
        <taxon>Campylobacteraceae</taxon>
        <taxon>Campylobacter</taxon>
    </lineage>
</organism>
<evidence type="ECO:0000313" key="2">
    <source>
        <dbReference type="Proteomes" id="UP000003082"/>
    </source>
</evidence>
<name>B9CY22_CAMRE</name>
<gene>
    <name evidence="1" type="ORF">CAMRE0001_0217</name>
</gene>